<dbReference type="EMBL" id="VBSB01000014">
    <property type="protein sequence ID" value="NTY62117.1"/>
    <property type="molecule type" value="Genomic_DNA"/>
</dbReference>
<dbReference type="RefSeq" id="WP_174399847.1">
    <property type="nucleotide sequence ID" value="NZ_VBSB01000014.1"/>
</dbReference>
<evidence type="ECO:0000313" key="1">
    <source>
        <dbReference type="EMBL" id="NTY62117.1"/>
    </source>
</evidence>
<proteinExistence type="predicted"/>
<protein>
    <submittedName>
        <fullName evidence="1">Uncharacterized protein</fullName>
    </submittedName>
</protein>
<name>A0ABX2K309_9MYCO</name>
<dbReference type="Proteomes" id="UP000708347">
    <property type="component" value="Unassembled WGS sequence"/>
</dbReference>
<reference evidence="1 2" key="1">
    <citation type="submission" date="2019-05" db="EMBL/GenBank/DDBJ databases">
        <title>Mycolicibacterium sphagni ENV482 genome assembly.</title>
        <authorList>
            <person name="Chen W."/>
            <person name="Faulkner N.W."/>
            <person name="Hyman M.R."/>
        </authorList>
    </citation>
    <scope>NUCLEOTIDE SEQUENCE [LARGE SCALE GENOMIC DNA]</scope>
    <source>
        <strain evidence="1 2">ENV482</strain>
    </source>
</reference>
<evidence type="ECO:0000313" key="2">
    <source>
        <dbReference type="Proteomes" id="UP000708347"/>
    </source>
</evidence>
<organism evidence="1 2">
    <name type="scientific">Mycolicibacterium sphagni</name>
    <dbReference type="NCBI Taxonomy" id="1786"/>
    <lineage>
        <taxon>Bacteria</taxon>
        <taxon>Bacillati</taxon>
        <taxon>Actinomycetota</taxon>
        <taxon>Actinomycetes</taxon>
        <taxon>Mycobacteriales</taxon>
        <taxon>Mycobacteriaceae</taxon>
        <taxon>Mycolicibacterium</taxon>
    </lineage>
</organism>
<comment type="caution">
    <text evidence="1">The sequence shown here is derived from an EMBL/GenBank/DDBJ whole genome shotgun (WGS) entry which is preliminary data.</text>
</comment>
<sequence>MNTDETWLATVAGKVTEQQDRAEDIIAQAAASADKMRSEAQAIAERAAAAENPDLAAAWAALAAAAEAMAEGSSSLARIMTGLRNWVEATGVDIAVTQSDVAAADADACRRIAEIRAAGRRDQDAAAAEILGETRAANGARIAGLRDWIPIPRQP</sequence>
<accession>A0ABX2K309</accession>
<keyword evidence="2" id="KW-1185">Reference proteome</keyword>
<gene>
    <name evidence="1" type="ORF">FEG63_21460</name>
</gene>